<reference evidence="3" key="1">
    <citation type="submission" date="2021-02" db="EMBL/GenBank/DDBJ databases">
        <authorList>
            <person name="Steward A R."/>
        </authorList>
    </citation>
    <scope>NUCLEOTIDE SEQUENCE</scope>
</reference>
<feature type="chain" id="PRO_5032777775" evidence="2">
    <location>
        <begin position="16"/>
        <end position="211"/>
    </location>
</feature>
<evidence type="ECO:0000256" key="1">
    <source>
        <dbReference type="SAM" id="MobiDB-lite"/>
    </source>
</evidence>
<name>A0A821XH33_9NEOP</name>
<dbReference type="Proteomes" id="UP000663880">
    <property type="component" value="Unassembled WGS sequence"/>
</dbReference>
<dbReference type="AlphaFoldDB" id="A0A821XH33"/>
<comment type="caution">
    <text evidence="3">The sequence shown here is derived from an EMBL/GenBank/DDBJ whole genome shotgun (WGS) entry which is preliminary data.</text>
</comment>
<evidence type="ECO:0000313" key="4">
    <source>
        <dbReference type="Proteomes" id="UP000663880"/>
    </source>
</evidence>
<feature type="signal peptide" evidence="2">
    <location>
        <begin position="1"/>
        <end position="15"/>
    </location>
</feature>
<evidence type="ECO:0000313" key="3">
    <source>
        <dbReference type="EMBL" id="CAF4943291.1"/>
    </source>
</evidence>
<protein>
    <submittedName>
        <fullName evidence="3">Uncharacterized protein</fullName>
    </submittedName>
</protein>
<sequence length="211" mass="23438">MRVIILILCLYLVECKINSKALTESLGQEVIEIGAPVKELPAELEEEPSVENDGDVTSTTIQVATKQDTRKKMDKQGKDIDRIDGIKQDDEEARIEKELAEIYKDSSDYKSESSEEKEKPKTEVSTPNTTTLIGNFTDALDGEEKPIERMRTNFKFQPNSNNAREVEIFRTSVDEITCDRNKLSATTTGPNSAVQAALNSAIIIAITILAL</sequence>
<gene>
    <name evidence="3" type="ORF">PMACD_LOCUS14928</name>
</gene>
<feature type="region of interest" description="Disordered" evidence="1">
    <location>
        <begin position="105"/>
        <end position="128"/>
    </location>
</feature>
<dbReference type="OrthoDB" id="7416335at2759"/>
<feature type="compositionally biased region" description="Basic and acidic residues" evidence="1">
    <location>
        <begin position="105"/>
        <end position="122"/>
    </location>
</feature>
<keyword evidence="2" id="KW-0732">Signal</keyword>
<evidence type="ECO:0000256" key="2">
    <source>
        <dbReference type="SAM" id="SignalP"/>
    </source>
</evidence>
<accession>A0A821XH33</accession>
<keyword evidence="4" id="KW-1185">Reference proteome</keyword>
<dbReference type="EMBL" id="CAJOBZ010000068">
    <property type="protein sequence ID" value="CAF4943291.1"/>
    <property type="molecule type" value="Genomic_DNA"/>
</dbReference>
<organism evidence="3 4">
    <name type="scientific">Pieris macdunnoughi</name>
    <dbReference type="NCBI Taxonomy" id="345717"/>
    <lineage>
        <taxon>Eukaryota</taxon>
        <taxon>Metazoa</taxon>
        <taxon>Ecdysozoa</taxon>
        <taxon>Arthropoda</taxon>
        <taxon>Hexapoda</taxon>
        <taxon>Insecta</taxon>
        <taxon>Pterygota</taxon>
        <taxon>Neoptera</taxon>
        <taxon>Endopterygota</taxon>
        <taxon>Lepidoptera</taxon>
        <taxon>Glossata</taxon>
        <taxon>Ditrysia</taxon>
        <taxon>Papilionoidea</taxon>
        <taxon>Pieridae</taxon>
        <taxon>Pierinae</taxon>
        <taxon>Pieris</taxon>
    </lineage>
</organism>
<proteinExistence type="predicted"/>